<dbReference type="Proteomes" id="UP000295668">
    <property type="component" value="Unassembled WGS sequence"/>
</dbReference>
<evidence type="ECO:0000256" key="1">
    <source>
        <dbReference type="SAM" id="SignalP"/>
    </source>
</evidence>
<dbReference type="InterPro" id="IPR040794">
    <property type="entry name" value="CE2_N"/>
</dbReference>
<dbReference type="Pfam" id="PF17996">
    <property type="entry name" value="CE2_N"/>
    <property type="match status" value="1"/>
</dbReference>
<dbReference type="Gene3D" id="3.40.50.1110">
    <property type="entry name" value="SGNH hydrolase"/>
    <property type="match status" value="1"/>
</dbReference>
<dbReference type="InterPro" id="IPR037461">
    <property type="entry name" value="CtCE2-like_dom"/>
</dbReference>
<accession>A0A4R5MPL3</accession>
<dbReference type="RefSeq" id="WP_133261368.1">
    <property type="nucleotide sequence ID" value="NZ_SJCY01000002.1"/>
</dbReference>
<name>A0A4R5MPL3_9SPHI</name>
<feature type="signal peptide" evidence="1">
    <location>
        <begin position="1"/>
        <end position="21"/>
    </location>
</feature>
<dbReference type="EMBL" id="SJCY01000002">
    <property type="protein sequence ID" value="TDG37275.1"/>
    <property type="molecule type" value="Genomic_DNA"/>
</dbReference>
<dbReference type="PANTHER" id="PTHR37834">
    <property type="entry name" value="GDSL-LIKE LIPASE/ACYLHYDROLASE DOMAIN PROTEIN (AFU_ORTHOLOGUE AFUA_2G00620)"/>
    <property type="match status" value="1"/>
</dbReference>
<dbReference type="CDD" id="cd01831">
    <property type="entry name" value="Endoglucanase_E_like"/>
    <property type="match status" value="1"/>
</dbReference>
<evidence type="ECO:0000313" key="4">
    <source>
        <dbReference type="EMBL" id="TDG37275.1"/>
    </source>
</evidence>
<comment type="caution">
    <text evidence="4">The sequence shown here is derived from an EMBL/GenBank/DDBJ whole genome shotgun (WGS) entry which is preliminary data.</text>
</comment>
<dbReference type="Gene3D" id="2.60.120.260">
    <property type="entry name" value="Galactose-binding domain-like"/>
    <property type="match status" value="1"/>
</dbReference>
<keyword evidence="1" id="KW-0732">Signal</keyword>
<protein>
    <submittedName>
        <fullName evidence="4">Electron transporter RnfD</fullName>
    </submittedName>
</protein>
<feature type="chain" id="PRO_5020675171" evidence="1">
    <location>
        <begin position="22"/>
        <end position="364"/>
    </location>
</feature>
<dbReference type="OrthoDB" id="9801375at2"/>
<dbReference type="PANTHER" id="PTHR37834:SF2">
    <property type="entry name" value="ESTERASE, SGNH HYDROLASE-TYPE"/>
    <property type="match status" value="1"/>
</dbReference>
<organism evidence="4 5">
    <name type="scientific">Pedobacter changchengzhani</name>
    <dbReference type="NCBI Taxonomy" id="2529274"/>
    <lineage>
        <taxon>Bacteria</taxon>
        <taxon>Pseudomonadati</taxon>
        <taxon>Bacteroidota</taxon>
        <taxon>Sphingobacteriia</taxon>
        <taxon>Sphingobacteriales</taxon>
        <taxon>Sphingobacteriaceae</taxon>
        <taxon>Pedobacter</taxon>
    </lineage>
</organism>
<reference evidence="4 5" key="1">
    <citation type="submission" date="2019-02" db="EMBL/GenBank/DDBJ databases">
        <title>Pedobacter sp. nov., a novel speices isolated from soil of pinguins habitat in Antarcitica.</title>
        <authorList>
            <person name="He R.-H."/>
        </authorList>
    </citation>
    <scope>NUCLEOTIDE SEQUENCE [LARGE SCALE GENOMIC DNA]</scope>
    <source>
        <strain evidence="4 5">E01020</strain>
    </source>
</reference>
<feature type="domain" description="SGNH hydrolase-type esterase" evidence="2">
    <location>
        <begin position="152"/>
        <end position="324"/>
    </location>
</feature>
<gene>
    <name evidence="4" type="ORF">EZJ43_03920</name>
</gene>
<dbReference type="InterPro" id="IPR013830">
    <property type="entry name" value="SGNH_hydro"/>
</dbReference>
<sequence length="364" mass="41480">MLRIKYLLSFTLLLWISSATAQKLKLVGSNNNRVNYMGRVLQTDSCTTFYWCGTSVQLNVKNTENVKAIFSENADVNYYDVIIDGKYTSKLKVLKGKHTYTVANGLTKKPHTIQLFKATNTDEKITNFYGFMVDECAKVLKDKTKQPLKMEFFGDSITAGHGVEVPDGMEDTYFAEYFNNYFTYAAITARYFNAQYHNTSKSGIGVTVSWDPAIMPEIYNRLNPNDSLSKWDFSKYQPDIVVVNLFQNDNSLVNKPEHVQFIKRFGTTKPSEEFIINAYKNFISSLRSVYPNAKIICALGNMDAVNKDSKWPGYIKTAVKELNDNKLYVNIFKPKNSPGHPRMAAQQAMADSLIKFIKDNKLDQ</sequence>
<keyword evidence="5" id="KW-1185">Reference proteome</keyword>
<dbReference type="Pfam" id="PF13472">
    <property type="entry name" value="Lipase_GDSL_2"/>
    <property type="match status" value="1"/>
</dbReference>
<dbReference type="InterPro" id="IPR052762">
    <property type="entry name" value="PCW_deacetylase/CE"/>
</dbReference>
<dbReference type="InterPro" id="IPR036514">
    <property type="entry name" value="SGNH_hydro_sf"/>
</dbReference>
<proteinExistence type="predicted"/>
<dbReference type="AlphaFoldDB" id="A0A4R5MPL3"/>
<evidence type="ECO:0000313" key="5">
    <source>
        <dbReference type="Proteomes" id="UP000295668"/>
    </source>
</evidence>
<evidence type="ECO:0000259" key="3">
    <source>
        <dbReference type="Pfam" id="PF17996"/>
    </source>
</evidence>
<evidence type="ECO:0000259" key="2">
    <source>
        <dbReference type="Pfam" id="PF13472"/>
    </source>
</evidence>
<feature type="domain" description="Carbohydrate esterase 2 N-terminal" evidence="3">
    <location>
        <begin position="36"/>
        <end position="141"/>
    </location>
</feature>
<dbReference type="SUPFAM" id="SSF52266">
    <property type="entry name" value="SGNH hydrolase"/>
    <property type="match status" value="1"/>
</dbReference>
<dbReference type="GO" id="GO:0052689">
    <property type="term" value="F:carboxylic ester hydrolase activity"/>
    <property type="evidence" value="ECO:0007669"/>
    <property type="project" value="InterPro"/>
</dbReference>